<dbReference type="KEGG" id="dtu:Dtur_0120"/>
<dbReference type="PATRIC" id="fig|515635.4.peg.126"/>
<dbReference type="InParanoid" id="B8DYS0"/>
<dbReference type="GO" id="GO:0032977">
    <property type="term" value="F:membrane insertase activity"/>
    <property type="evidence" value="ECO:0000318"/>
    <property type="project" value="GO_Central"/>
</dbReference>
<comment type="subcellular location">
    <subcellularLocation>
        <location evidence="1">Cell inner membrane</location>
        <topology evidence="1">Peripheral membrane protein</topology>
        <orientation evidence="1">Cytoplasmic side</orientation>
    </subcellularLocation>
</comment>
<dbReference type="InterPro" id="IPR002696">
    <property type="entry name" value="Membr_insert_effic_factor_YidD"/>
</dbReference>
<proteinExistence type="inferred from homology"/>
<name>B8DYS0_DICTD</name>
<comment type="similarity">
    <text evidence="1">Belongs to the UPF0161 family.</text>
</comment>
<dbReference type="Proteomes" id="UP000007719">
    <property type="component" value="Chromosome"/>
</dbReference>
<evidence type="ECO:0000313" key="3">
    <source>
        <dbReference type="Proteomes" id="UP000007719"/>
    </source>
</evidence>
<evidence type="ECO:0000256" key="1">
    <source>
        <dbReference type="HAMAP-Rule" id="MF_00386"/>
    </source>
</evidence>
<dbReference type="eggNOG" id="COG0759">
    <property type="taxonomic scope" value="Bacteria"/>
</dbReference>
<dbReference type="FunCoup" id="B8DYS0">
    <property type="interactions" value="256"/>
</dbReference>
<protein>
    <recommendedName>
        <fullName evidence="1">Putative membrane protein insertion efficiency factor</fullName>
    </recommendedName>
</protein>
<dbReference type="Pfam" id="PF01809">
    <property type="entry name" value="YidD"/>
    <property type="match status" value="1"/>
</dbReference>
<dbReference type="HOGENOM" id="CLU_144811_6_0_0"/>
<evidence type="ECO:0000313" key="2">
    <source>
        <dbReference type="EMBL" id="ACK41452.1"/>
    </source>
</evidence>
<dbReference type="PANTHER" id="PTHR33383:SF1">
    <property type="entry name" value="MEMBRANE PROTEIN INSERTION EFFICIENCY FACTOR-RELATED"/>
    <property type="match status" value="1"/>
</dbReference>
<keyword evidence="1" id="KW-1003">Cell membrane</keyword>
<dbReference type="OrthoDB" id="9801753at2"/>
<dbReference type="SMART" id="SM01234">
    <property type="entry name" value="Haemolytic"/>
    <property type="match status" value="1"/>
</dbReference>
<dbReference type="GO" id="GO:0051205">
    <property type="term" value="P:protein insertion into membrane"/>
    <property type="evidence" value="ECO:0000318"/>
    <property type="project" value="GO_Central"/>
</dbReference>
<comment type="function">
    <text evidence="1">Could be involved in insertion of integral membrane proteins into the membrane.</text>
</comment>
<dbReference type="HAMAP" id="MF_00386">
    <property type="entry name" value="UPF0161_YidD"/>
    <property type="match status" value="1"/>
</dbReference>
<gene>
    <name evidence="2" type="ordered locus">Dtur_0120</name>
</gene>
<keyword evidence="1" id="KW-0472">Membrane</keyword>
<dbReference type="NCBIfam" id="TIGR00278">
    <property type="entry name" value="membrane protein insertion efficiency factor YidD"/>
    <property type="match status" value="1"/>
</dbReference>
<keyword evidence="1" id="KW-0997">Cell inner membrane</keyword>
<dbReference type="STRING" id="515635.Dtur_0120"/>
<sequence length="85" mass="9929">MIKNLLIILIKFYKKFISPVLPRSCRFYPTCSTYAMEAIERFGPIDGGILAIKRILRCHPFNPGGYDPVPTKEEFLKLKLKRRKK</sequence>
<organism evidence="2 3">
    <name type="scientific">Dictyoglomus turgidum (strain DSM 6724 / Z-1310)</name>
    <dbReference type="NCBI Taxonomy" id="515635"/>
    <lineage>
        <taxon>Bacteria</taxon>
        <taxon>Pseudomonadati</taxon>
        <taxon>Dictyoglomota</taxon>
        <taxon>Dictyoglomia</taxon>
        <taxon>Dictyoglomales</taxon>
        <taxon>Dictyoglomaceae</taxon>
        <taxon>Dictyoglomus</taxon>
    </lineage>
</organism>
<dbReference type="EMBL" id="CP001251">
    <property type="protein sequence ID" value="ACK41452.1"/>
    <property type="molecule type" value="Genomic_DNA"/>
</dbReference>
<dbReference type="GO" id="GO:0005886">
    <property type="term" value="C:plasma membrane"/>
    <property type="evidence" value="ECO:0000318"/>
    <property type="project" value="GO_Central"/>
</dbReference>
<dbReference type="PANTHER" id="PTHR33383">
    <property type="entry name" value="MEMBRANE PROTEIN INSERTION EFFICIENCY FACTOR-RELATED"/>
    <property type="match status" value="1"/>
</dbReference>
<keyword evidence="3" id="KW-1185">Reference proteome</keyword>
<reference evidence="3" key="1">
    <citation type="journal article" date="2016" name="Front. Microbiol.">
        <title>The complete genome sequence of hyperthermophile Dictyoglomus turgidum DSM 6724 reveals a specialized carbohydrate fermentor.</title>
        <authorList>
            <person name="Brumm P.J."/>
            <person name="Gowda K."/>
            <person name="Robb F.T."/>
            <person name="Mead D.A."/>
        </authorList>
    </citation>
    <scope>NUCLEOTIDE SEQUENCE [LARGE SCALE GENOMIC DNA]</scope>
    <source>
        <strain evidence="3">DSM 6724 / Z-1310</strain>
    </source>
</reference>
<accession>B8DYS0</accession>
<dbReference type="AlphaFoldDB" id="B8DYS0"/>
<dbReference type="EnsemblBacteria" id="ACK41452">
    <property type="protein sequence ID" value="ACK41452"/>
    <property type="gene ID" value="Dtur_0120"/>
</dbReference>